<feature type="coiled-coil region" evidence="1">
    <location>
        <begin position="28"/>
        <end position="118"/>
    </location>
</feature>
<sequence>MMLDDDLKSILDDMVVWRKNYLNKCNEVRELTSQIDILKSELRISKDAEQRMLLQLNRKQENFNQLQEMLSKYSEEQDMNLKKIEENEQLKKELEKMAKIYKEERQNWEKEKSEIIEKHKKELIYIRETGNHEVYKLQTEIQRLNENNVNAIQSLKNEVVKKENEYKHTISKTISHYEAELSKLNGDLATAQSEIKQLRERCAANFNMYRNVNTMEVGTYVINPNESKPYCKFRFEPIPILTAHSQLYNETSESSTQPQLLQSDNNITEQESAKKPKLPIIRKTLITKSPTQKTTATNTKSTSPHRKKKLYFHHNDLL</sequence>
<dbReference type="Proteomes" id="UP001461498">
    <property type="component" value="Unassembled WGS sequence"/>
</dbReference>
<feature type="compositionally biased region" description="Basic residues" evidence="2">
    <location>
        <begin position="303"/>
        <end position="312"/>
    </location>
</feature>
<feature type="region of interest" description="Disordered" evidence="2">
    <location>
        <begin position="249"/>
        <end position="318"/>
    </location>
</feature>
<dbReference type="EMBL" id="JAPXFL010000089">
    <property type="protein sequence ID" value="KAK9496334.1"/>
    <property type="molecule type" value="Genomic_DNA"/>
</dbReference>
<dbReference type="AlphaFoldDB" id="A0AAW1CGF5"/>
<comment type="caution">
    <text evidence="3">The sequence shown here is derived from an EMBL/GenBank/DDBJ whole genome shotgun (WGS) entry which is preliminary data.</text>
</comment>
<keyword evidence="4" id="KW-1185">Reference proteome</keyword>
<evidence type="ECO:0000256" key="2">
    <source>
        <dbReference type="SAM" id="MobiDB-lite"/>
    </source>
</evidence>
<dbReference type="EMBL" id="JAPXFL010000089">
    <property type="protein sequence ID" value="KAK9496335.1"/>
    <property type="molecule type" value="Genomic_DNA"/>
</dbReference>
<gene>
    <name evidence="3" type="ORF">O3M35_013353</name>
</gene>
<keyword evidence="1" id="KW-0175">Coiled coil</keyword>
<feature type="coiled-coil region" evidence="1">
    <location>
        <begin position="145"/>
        <end position="201"/>
    </location>
</feature>
<organism evidence="3 4">
    <name type="scientific">Rhynocoris fuscipes</name>
    <dbReference type="NCBI Taxonomy" id="488301"/>
    <lineage>
        <taxon>Eukaryota</taxon>
        <taxon>Metazoa</taxon>
        <taxon>Ecdysozoa</taxon>
        <taxon>Arthropoda</taxon>
        <taxon>Hexapoda</taxon>
        <taxon>Insecta</taxon>
        <taxon>Pterygota</taxon>
        <taxon>Neoptera</taxon>
        <taxon>Paraneoptera</taxon>
        <taxon>Hemiptera</taxon>
        <taxon>Heteroptera</taxon>
        <taxon>Panheteroptera</taxon>
        <taxon>Cimicomorpha</taxon>
        <taxon>Reduviidae</taxon>
        <taxon>Harpactorinae</taxon>
        <taxon>Harpactorini</taxon>
        <taxon>Rhynocoris</taxon>
    </lineage>
</organism>
<evidence type="ECO:0000256" key="1">
    <source>
        <dbReference type="SAM" id="Coils"/>
    </source>
</evidence>
<evidence type="ECO:0000313" key="3">
    <source>
        <dbReference type="EMBL" id="KAK9496334.1"/>
    </source>
</evidence>
<evidence type="ECO:0000313" key="4">
    <source>
        <dbReference type="Proteomes" id="UP001461498"/>
    </source>
</evidence>
<reference evidence="3 4" key="1">
    <citation type="submission" date="2022-12" db="EMBL/GenBank/DDBJ databases">
        <title>Chromosome-level genome assembly of true bugs.</title>
        <authorList>
            <person name="Ma L."/>
            <person name="Li H."/>
        </authorList>
    </citation>
    <scope>NUCLEOTIDE SEQUENCE [LARGE SCALE GENOMIC DNA]</scope>
    <source>
        <strain evidence="3">Lab_2022b</strain>
    </source>
</reference>
<feature type="compositionally biased region" description="Polar residues" evidence="2">
    <location>
        <begin position="249"/>
        <end position="270"/>
    </location>
</feature>
<proteinExistence type="predicted"/>
<protein>
    <submittedName>
        <fullName evidence="3">Uncharacterized protein</fullName>
    </submittedName>
</protein>
<accession>A0AAW1CGF5</accession>
<feature type="compositionally biased region" description="Low complexity" evidence="2">
    <location>
        <begin position="287"/>
        <end position="302"/>
    </location>
</feature>
<name>A0AAW1CGF5_9HEMI</name>